<evidence type="ECO:0000256" key="4">
    <source>
        <dbReference type="ARBA" id="ARBA00023163"/>
    </source>
</evidence>
<protein>
    <recommendedName>
        <fullName evidence="5">Sensory transduction protein RegX3</fullName>
    </recommendedName>
</protein>
<feature type="DNA-binding region" description="OmpR/PhoB-type" evidence="7">
    <location>
        <begin position="124"/>
        <end position="219"/>
    </location>
</feature>
<keyword evidence="1 6" id="KW-0597">Phosphoprotein</keyword>
<evidence type="ECO:0000259" key="9">
    <source>
        <dbReference type="PROSITE" id="PS51755"/>
    </source>
</evidence>
<keyword evidence="4" id="KW-0804">Transcription</keyword>
<dbReference type="SUPFAM" id="SSF52172">
    <property type="entry name" value="CheY-like"/>
    <property type="match status" value="1"/>
</dbReference>
<dbReference type="Pfam" id="PF00072">
    <property type="entry name" value="Response_reg"/>
    <property type="match status" value="1"/>
</dbReference>
<dbReference type="InterPro" id="IPR001867">
    <property type="entry name" value="OmpR/PhoB-type_DNA-bd"/>
</dbReference>
<evidence type="ECO:0000256" key="7">
    <source>
        <dbReference type="PROSITE-ProRule" id="PRU01091"/>
    </source>
</evidence>
<keyword evidence="3 7" id="KW-0238">DNA-binding</keyword>
<sequence>MVRVLIVEDDVRLASALTQVLSAGGFEVEHVATGAVALTAATADIVLLDLGLPDMDGAEVLARLRARFDMAGAGILILSARGQTAQRVSGLRAGADDYIVKPVSIAELTARIEAVARRSVHRQEAEISAGDIVVDLRNGQAALNGTPVELTAKEFSLLAALVRGTGRTVPRDELILEVWGTVWPSTARSLEVHLSALRAKLGGSERIETVRGVGYRLRERPCTKD</sequence>
<name>A0ABN2WV19_9MICO</name>
<dbReference type="InterPro" id="IPR036388">
    <property type="entry name" value="WH-like_DNA-bd_sf"/>
</dbReference>
<dbReference type="RefSeq" id="WP_291792968.1">
    <property type="nucleotide sequence ID" value="NZ_BAAAPZ010000008.1"/>
</dbReference>
<evidence type="ECO:0000313" key="11">
    <source>
        <dbReference type="Proteomes" id="UP001500984"/>
    </source>
</evidence>
<dbReference type="InterPro" id="IPR039420">
    <property type="entry name" value="WalR-like"/>
</dbReference>
<dbReference type="SMART" id="SM00448">
    <property type="entry name" value="REC"/>
    <property type="match status" value="1"/>
</dbReference>
<dbReference type="Gene3D" id="3.40.50.2300">
    <property type="match status" value="1"/>
</dbReference>
<keyword evidence="2" id="KW-0805">Transcription regulation</keyword>
<feature type="domain" description="Response regulatory" evidence="8">
    <location>
        <begin position="3"/>
        <end position="116"/>
    </location>
</feature>
<evidence type="ECO:0000256" key="6">
    <source>
        <dbReference type="PROSITE-ProRule" id="PRU00169"/>
    </source>
</evidence>
<dbReference type="Proteomes" id="UP001500984">
    <property type="component" value="Unassembled WGS sequence"/>
</dbReference>
<dbReference type="EMBL" id="BAAAPZ010000008">
    <property type="protein sequence ID" value="GAA2098587.1"/>
    <property type="molecule type" value="Genomic_DNA"/>
</dbReference>
<dbReference type="InterPro" id="IPR011006">
    <property type="entry name" value="CheY-like_superfamily"/>
</dbReference>
<dbReference type="CDD" id="cd00383">
    <property type="entry name" value="trans_reg_C"/>
    <property type="match status" value="1"/>
</dbReference>
<dbReference type="InterPro" id="IPR001789">
    <property type="entry name" value="Sig_transdc_resp-reg_receiver"/>
</dbReference>
<evidence type="ECO:0000259" key="8">
    <source>
        <dbReference type="PROSITE" id="PS50110"/>
    </source>
</evidence>
<gene>
    <name evidence="10" type="ORF">GCM10009823_19930</name>
</gene>
<keyword evidence="11" id="KW-1185">Reference proteome</keyword>
<dbReference type="Gene3D" id="1.10.10.10">
    <property type="entry name" value="Winged helix-like DNA-binding domain superfamily/Winged helix DNA-binding domain"/>
    <property type="match status" value="1"/>
</dbReference>
<comment type="caution">
    <text evidence="10">The sequence shown here is derived from an EMBL/GenBank/DDBJ whole genome shotgun (WGS) entry which is preliminary data.</text>
</comment>
<dbReference type="PANTHER" id="PTHR48111">
    <property type="entry name" value="REGULATOR OF RPOS"/>
    <property type="match status" value="1"/>
</dbReference>
<dbReference type="PROSITE" id="PS51755">
    <property type="entry name" value="OMPR_PHOB"/>
    <property type="match status" value="1"/>
</dbReference>
<reference evidence="11" key="1">
    <citation type="journal article" date="2019" name="Int. J. Syst. Evol. Microbiol.">
        <title>The Global Catalogue of Microorganisms (GCM) 10K type strain sequencing project: providing services to taxonomists for standard genome sequencing and annotation.</title>
        <authorList>
            <consortium name="The Broad Institute Genomics Platform"/>
            <consortium name="The Broad Institute Genome Sequencing Center for Infectious Disease"/>
            <person name="Wu L."/>
            <person name="Ma J."/>
        </authorList>
    </citation>
    <scope>NUCLEOTIDE SEQUENCE [LARGE SCALE GENOMIC DNA]</scope>
    <source>
        <strain evidence="11">JCM 15900</strain>
    </source>
</reference>
<feature type="modified residue" description="4-aspartylphosphate" evidence="6">
    <location>
        <position position="49"/>
    </location>
</feature>
<evidence type="ECO:0000256" key="1">
    <source>
        <dbReference type="ARBA" id="ARBA00022553"/>
    </source>
</evidence>
<dbReference type="Gene3D" id="6.10.250.690">
    <property type="match status" value="1"/>
</dbReference>
<dbReference type="Pfam" id="PF00486">
    <property type="entry name" value="Trans_reg_C"/>
    <property type="match status" value="1"/>
</dbReference>
<evidence type="ECO:0000256" key="2">
    <source>
        <dbReference type="ARBA" id="ARBA00023015"/>
    </source>
</evidence>
<proteinExistence type="predicted"/>
<dbReference type="PANTHER" id="PTHR48111:SF72">
    <property type="entry name" value="SENSORY TRANSDUCTION PROTEIN REGX3"/>
    <property type="match status" value="1"/>
</dbReference>
<accession>A0ABN2WV19</accession>
<evidence type="ECO:0000256" key="5">
    <source>
        <dbReference type="ARBA" id="ARBA00041201"/>
    </source>
</evidence>
<organism evidence="10 11">
    <name type="scientific">Brevibacterium salitolerans</name>
    <dbReference type="NCBI Taxonomy" id="1403566"/>
    <lineage>
        <taxon>Bacteria</taxon>
        <taxon>Bacillati</taxon>
        <taxon>Actinomycetota</taxon>
        <taxon>Actinomycetes</taxon>
        <taxon>Micrococcales</taxon>
        <taxon>Brevibacteriaceae</taxon>
        <taxon>Brevibacterium</taxon>
    </lineage>
</organism>
<evidence type="ECO:0000313" key="10">
    <source>
        <dbReference type="EMBL" id="GAA2098587.1"/>
    </source>
</evidence>
<dbReference type="SMART" id="SM00862">
    <property type="entry name" value="Trans_reg_C"/>
    <property type="match status" value="1"/>
</dbReference>
<dbReference type="PROSITE" id="PS50110">
    <property type="entry name" value="RESPONSE_REGULATORY"/>
    <property type="match status" value="1"/>
</dbReference>
<feature type="domain" description="OmpR/PhoB-type" evidence="9">
    <location>
        <begin position="124"/>
        <end position="219"/>
    </location>
</feature>
<evidence type="ECO:0000256" key="3">
    <source>
        <dbReference type="ARBA" id="ARBA00023125"/>
    </source>
</evidence>